<evidence type="ECO:0000256" key="1">
    <source>
        <dbReference type="ARBA" id="ARBA00001974"/>
    </source>
</evidence>
<name>A0A5B8L643_9HYPH</name>
<dbReference type="InterPro" id="IPR009100">
    <property type="entry name" value="AcylCoA_DH/oxidase_NM_dom_sf"/>
</dbReference>
<evidence type="ECO:0000313" key="13">
    <source>
        <dbReference type="Proteomes" id="UP000321389"/>
    </source>
</evidence>
<dbReference type="Proteomes" id="UP000321389">
    <property type="component" value="Chromosome"/>
</dbReference>
<dbReference type="Gene3D" id="2.40.110.10">
    <property type="entry name" value="Butyryl-CoA Dehydrogenase, subunit A, domain 2"/>
    <property type="match status" value="1"/>
</dbReference>
<dbReference type="FunFam" id="1.20.140.10:FF:000001">
    <property type="entry name" value="Acyl-CoA dehydrogenase"/>
    <property type="match status" value="1"/>
</dbReference>
<evidence type="ECO:0000256" key="4">
    <source>
        <dbReference type="ARBA" id="ARBA00022827"/>
    </source>
</evidence>
<dbReference type="InterPro" id="IPR036250">
    <property type="entry name" value="AcylCo_DH-like_C"/>
</dbReference>
<dbReference type="Gene3D" id="1.20.140.10">
    <property type="entry name" value="Butyryl-CoA Dehydrogenase, subunit A, domain 3"/>
    <property type="match status" value="1"/>
</dbReference>
<dbReference type="Pfam" id="PF02770">
    <property type="entry name" value="Acyl-CoA_dh_M"/>
    <property type="match status" value="1"/>
</dbReference>
<protein>
    <recommendedName>
        <fullName evidence="7">Cyclohexane-1-carbonyl-CoA dehydrogenase</fullName>
        <ecNumber evidence="6">1.3.8.11</ecNumber>
    </recommendedName>
</protein>
<proteinExistence type="inferred from homology"/>
<dbReference type="SUPFAM" id="SSF56645">
    <property type="entry name" value="Acyl-CoA dehydrogenase NM domain-like"/>
    <property type="match status" value="1"/>
</dbReference>
<feature type="domain" description="Acyl-CoA oxidase/dehydrogenase middle" evidence="10">
    <location>
        <begin position="122"/>
        <end position="217"/>
    </location>
</feature>
<dbReference type="OrthoDB" id="9775090at2"/>
<dbReference type="EMBL" id="CP042301">
    <property type="protein sequence ID" value="QDZ03421.1"/>
    <property type="molecule type" value="Genomic_DNA"/>
</dbReference>
<dbReference type="GO" id="GO:0003995">
    <property type="term" value="F:acyl-CoA dehydrogenase activity"/>
    <property type="evidence" value="ECO:0007669"/>
    <property type="project" value="InterPro"/>
</dbReference>
<dbReference type="PANTHER" id="PTHR43884:SF40">
    <property type="entry name" value="ACYL-COA DEHYDROGENASE"/>
    <property type="match status" value="1"/>
</dbReference>
<feature type="domain" description="Acyl-CoA dehydrogenase/oxidase C-terminal" evidence="9">
    <location>
        <begin position="229"/>
        <end position="379"/>
    </location>
</feature>
<dbReference type="PANTHER" id="PTHR43884">
    <property type="entry name" value="ACYL-COA DEHYDROGENASE"/>
    <property type="match status" value="1"/>
</dbReference>
<dbReference type="PIRSF" id="PIRSF016578">
    <property type="entry name" value="HsaA"/>
    <property type="match status" value="1"/>
</dbReference>
<dbReference type="GO" id="GO:0050660">
    <property type="term" value="F:flavin adenine dinucleotide binding"/>
    <property type="evidence" value="ECO:0007669"/>
    <property type="project" value="InterPro"/>
</dbReference>
<keyword evidence="4 8" id="KW-0274">FAD</keyword>
<dbReference type="InterPro" id="IPR006091">
    <property type="entry name" value="Acyl-CoA_Oxase/DH_mid-dom"/>
</dbReference>
<gene>
    <name evidence="12" type="ORF">FQ775_19085</name>
</gene>
<dbReference type="SUPFAM" id="SSF47203">
    <property type="entry name" value="Acyl-CoA dehydrogenase C-terminal domain-like"/>
    <property type="match status" value="1"/>
</dbReference>
<reference evidence="12" key="1">
    <citation type="submission" date="2020-04" db="EMBL/GenBank/DDBJ databases">
        <title>Nitratireductor sp. nov. isolated from mangrove soil.</title>
        <authorList>
            <person name="Ye Y."/>
        </authorList>
    </citation>
    <scope>NUCLEOTIDE SEQUENCE</scope>
    <source>
        <strain evidence="12">SY7</strain>
    </source>
</reference>
<dbReference type="InterPro" id="IPR006089">
    <property type="entry name" value="Acyl-CoA_DH_CS"/>
</dbReference>
<dbReference type="InterPro" id="IPR037069">
    <property type="entry name" value="AcylCoA_DH/ox_N_sf"/>
</dbReference>
<comment type="cofactor">
    <cofactor evidence="1 8">
        <name>FAD</name>
        <dbReference type="ChEBI" id="CHEBI:57692"/>
    </cofactor>
</comment>
<evidence type="ECO:0000256" key="8">
    <source>
        <dbReference type="RuleBase" id="RU362125"/>
    </source>
</evidence>
<evidence type="ECO:0000256" key="2">
    <source>
        <dbReference type="ARBA" id="ARBA00009347"/>
    </source>
</evidence>
<dbReference type="PROSITE" id="PS00072">
    <property type="entry name" value="ACYL_COA_DH_1"/>
    <property type="match status" value="1"/>
</dbReference>
<comment type="similarity">
    <text evidence="2 8">Belongs to the acyl-CoA dehydrogenase family.</text>
</comment>
<dbReference type="Gene3D" id="1.10.540.10">
    <property type="entry name" value="Acyl-CoA dehydrogenase/oxidase, N-terminal domain"/>
    <property type="match status" value="1"/>
</dbReference>
<feature type="domain" description="Acyl-CoA dehydrogenase/oxidase N-terminal" evidence="11">
    <location>
        <begin position="7"/>
        <end position="117"/>
    </location>
</feature>
<organism evidence="12 13">
    <name type="scientific">Nitratireductor mangrovi</name>
    <dbReference type="NCBI Taxonomy" id="2599600"/>
    <lineage>
        <taxon>Bacteria</taxon>
        <taxon>Pseudomonadati</taxon>
        <taxon>Pseudomonadota</taxon>
        <taxon>Alphaproteobacteria</taxon>
        <taxon>Hyphomicrobiales</taxon>
        <taxon>Phyllobacteriaceae</taxon>
        <taxon>Nitratireductor</taxon>
    </lineage>
</organism>
<accession>A0A5B8L643</accession>
<keyword evidence="3 8" id="KW-0285">Flavoprotein</keyword>
<evidence type="ECO:0000313" key="12">
    <source>
        <dbReference type="EMBL" id="QDZ03421.1"/>
    </source>
</evidence>
<dbReference type="Pfam" id="PF00441">
    <property type="entry name" value="Acyl-CoA_dh_1"/>
    <property type="match status" value="1"/>
</dbReference>
<evidence type="ECO:0000259" key="11">
    <source>
        <dbReference type="Pfam" id="PF02771"/>
    </source>
</evidence>
<dbReference type="EC" id="1.3.8.11" evidence="6"/>
<evidence type="ECO:0000256" key="6">
    <source>
        <dbReference type="ARBA" id="ARBA00066361"/>
    </source>
</evidence>
<dbReference type="InterPro" id="IPR009075">
    <property type="entry name" value="AcylCo_DH/oxidase_C"/>
</dbReference>
<dbReference type="AlphaFoldDB" id="A0A5B8L643"/>
<evidence type="ECO:0000256" key="5">
    <source>
        <dbReference type="ARBA" id="ARBA00023002"/>
    </source>
</evidence>
<keyword evidence="5 8" id="KW-0560">Oxidoreductase</keyword>
<evidence type="ECO:0000259" key="10">
    <source>
        <dbReference type="Pfam" id="PF02770"/>
    </source>
</evidence>
<dbReference type="InterPro" id="IPR013786">
    <property type="entry name" value="AcylCoA_DH/ox_N"/>
</dbReference>
<dbReference type="FunFam" id="2.40.110.10:FF:000009">
    <property type="entry name" value="Acyl-CoA dehydrogenase"/>
    <property type="match status" value="1"/>
</dbReference>
<dbReference type="KEGG" id="niy:FQ775_19085"/>
<evidence type="ECO:0000256" key="3">
    <source>
        <dbReference type="ARBA" id="ARBA00022630"/>
    </source>
</evidence>
<keyword evidence="13" id="KW-1185">Reference proteome</keyword>
<sequence length="386" mass="42468">MDFSVPQETQLVLDTIRRFIKDELQPHEAEVEEVQYVRPELARELRDKAKALGLFAMGMPEDVGGGGLSAVDMCLCEEEFGFTKDALVRRAFGAIPGSLVNCVGEQRDKYLYPAVAGDINVALGMTEPNAGSDAAGIKTSARREGDDFVLNGTKHFISDADVADAIIVTAVTDPSKGAKGISAFLVDKNTPGFTLGRIQYMMGLRATNHSELVFDNVRLPKTQMLGPEGSGLYQALSTINKVRLGMVGGRSVGMARKLMQMSIEYANDRKQFGQKIGDFQMVQAMLADMATEIFAARMMVLNAAWETDQGMDPREKVSMVKYYASEMLGRVADKAVQIFGGMGYCREMPLEQLYRDARVYRIFDGASDIHRVIIARSLLKNGRQSL</sequence>
<evidence type="ECO:0000259" key="9">
    <source>
        <dbReference type="Pfam" id="PF00441"/>
    </source>
</evidence>
<dbReference type="InterPro" id="IPR046373">
    <property type="entry name" value="Acyl-CoA_Oxase/DH_mid-dom_sf"/>
</dbReference>
<evidence type="ECO:0000256" key="7">
    <source>
        <dbReference type="ARBA" id="ARBA00067292"/>
    </source>
</evidence>
<dbReference type="Pfam" id="PF02771">
    <property type="entry name" value="Acyl-CoA_dh_N"/>
    <property type="match status" value="1"/>
</dbReference>